<feature type="compositionally biased region" description="Low complexity" evidence="3">
    <location>
        <begin position="56"/>
        <end position="94"/>
    </location>
</feature>
<evidence type="ECO:0000256" key="2">
    <source>
        <dbReference type="ARBA" id="ARBA00024044"/>
    </source>
</evidence>
<feature type="region of interest" description="Disordered" evidence="3">
    <location>
        <begin position="200"/>
        <end position="265"/>
    </location>
</feature>
<dbReference type="RefSeq" id="WP_011823337.1">
    <property type="nucleotide sequence ID" value="NC_008819.1"/>
</dbReference>
<feature type="region of interest" description="Disordered" evidence="3">
    <location>
        <begin position="1"/>
        <end position="94"/>
    </location>
</feature>
<proteinExistence type="inferred from homology"/>
<feature type="region of interest" description="Disordered" evidence="3">
    <location>
        <begin position="437"/>
        <end position="462"/>
    </location>
</feature>
<keyword evidence="1" id="KW-0677">Repeat</keyword>
<dbReference type="HOGENOM" id="CLU_016451_1_0_3"/>
<dbReference type="eggNOG" id="ENOG502Z8T4">
    <property type="taxonomic scope" value="Bacteria"/>
</dbReference>
<dbReference type="Proteomes" id="UP000002592">
    <property type="component" value="Chromosome"/>
</dbReference>
<evidence type="ECO:0000256" key="1">
    <source>
        <dbReference type="ARBA" id="ARBA00022737"/>
    </source>
</evidence>
<dbReference type="AlphaFoldDB" id="A2C108"/>
<sequence length="796" mass="83455">MAKQTSRQLVLERRQALSQGGKNASIKGGSTANRVRSSADARATRTNSGFVKPNKSMASANNSSSQSSTSGFQLSTSGSASSSRSYRSSVAQPSRQLVIARREALSRRGKSADNTKDITRVELERKKVQSAPSYDAKNAEHCCPECEQKALEETSNTTQKPEISLKLNKRTTDHRSTVKRKAITNSSRAFVLARREALSKHGKSAGKQPTTAASVARQGNPDLTTKEIAQRVRELKSKTGATGSKRTSVTRPCGPNKNGAKQNASVPDAHWKVGISETSTGQIVTGTQANRSLKTTGNEASTCRSITGTQYLGSEVIDSFCNGSNTQISQPAKVAVTSTSHGNLVTGNEVGRSEKVTGDEPGTCKNLTGTEYISANQSNNYCGGVTPSPSKIGYSQTIDGQKVSGTMTGRSALVTGNEAGSNKGLTGDQYLGSDPLPSGRPAEKVGSLTTIRGNGVTGTDVSRRENVTGNEAGSCKNVTGDEYVGAGQFDSFCGSKPAPDPAKVGLSITNKTQSVSGTMTGRSHLVTGDEPGTCKAVTGTPYAGLDQANQWCDNSASSEVEARTPRKTGTPGARLTGQQPGIGGKMTGAHKGACEPLTGTPYVGGDQLADNCGISTSPEGYAHQETTEKAAAWTSFSVKSPARQAHIQNEINAGVTGTSYEDSSRITGPFDMAANKVTGTEQFRFDRKPSNSTNNKVDQIVNEESKQRPTSQITGEGQSAGLNITGDDWARGEHVTGTEGASAKRRNPSRPGPMSAMNAAELKRNQEVPEPDFLITGSSGNTRDGQLVTFSGGARG</sequence>
<accession>A2C108</accession>
<evidence type="ECO:0000256" key="3">
    <source>
        <dbReference type="SAM" id="MobiDB-lite"/>
    </source>
</evidence>
<gene>
    <name evidence="4" type="primary">csoS2</name>
    <name evidence="4" type="ordered locus">NATL1_06061</name>
</gene>
<feature type="region of interest" description="Disordered" evidence="3">
    <location>
        <begin position="342"/>
        <end position="361"/>
    </location>
</feature>
<evidence type="ECO:0000313" key="4">
    <source>
        <dbReference type="EMBL" id="ABM75168.1"/>
    </source>
</evidence>
<protein>
    <submittedName>
        <fullName evidence="4">Carboxysome shell protein CsoS2</fullName>
    </submittedName>
</protein>
<feature type="compositionally biased region" description="Polar residues" evidence="3">
    <location>
        <begin position="708"/>
        <end position="722"/>
    </location>
</feature>
<name>A2C108_PROM1</name>
<feature type="compositionally biased region" description="Basic and acidic residues" evidence="3">
    <location>
        <begin position="224"/>
        <end position="237"/>
    </location>
</feature>
<feature type="region of interest" description="Disordered" evidence="3">
    <location>
        <begin position="556"/>
        <end position="582"/>
    </location>
</feature>
<dbReference type="EMBL" id="CP000553">
    <property type="protein sequence ID" value="ABM75168.1"/>
    <property type="molecule type" value="Genomic_DNA"/>
</dbReference>
<feature type="region of interest" description="Disordered" evidence="3">
    <location>
        <begin position="685"/>
        <end position="796"/>
    </location>
</feature>
<feature type="compositionally biased region" description="Polar residues" evidence="3">
    <location>
        <begin position="16"/>
        <end position="36"/>
    </location>
</feature>
<organism evidence="4 5">
    <name type="scientific">Prochlorococcus marinus (strain NATL1A)</name>
    <dbReference type="NCBI Taxonomy" id="167555"/>
    <lineage>
        <taxon>Bacteria</taxon>
        <taxon>Bacillati</taxon>
        <taxon>Cyanobacteriota</taxon>
        <taxon>Cyanophyceae</taxon>
        <taxon>Synechococcales</taxon>
        <taxon>Prochlorococcaceae</taxon>
        <taxon>Prochlorococcus</taxon>
    </lineage>
</organism>
<dbReference type="KEGG" id="pme:NATL1_06061"/>
<dbReference type="InterPro" id="IPR020990">
    <property type="entry name" value="CSOS2/2B"/>
</dbReference>
<dbReference type="GO" id="GO:0043886">
    <property type="term" value="F:structural constituent of carboxysome shell"/>
    <property type="evidence" value="ECO:0007669"/>
    <property type="project" value="InterPro"/>
</dbReference>
<feature type="compositionally biased region" description="Polar residues" evidence="3">
    <location>
        <begin position="447"/>
        <end position="460"/>
    </location>
</feature>
<feature type="compositionally biased region" description="Polar residues" evidence="3">
    <location>
        <begin position="239"/>
        <end position="250"/>
    </location>
</feature>
<comment type="similarity">
    <text evidence="2">Belongs to the CsoS2 family.</text>
</comment>
<evidence type="ECO:0000313" key="5">
    <source>
        <dbReference type="Proteomes" id="UP000002592"/>
    </source>
</evidence>
<dbReference type="Pfam" id="PF12288">
    <property type="entry name" value="CsoS2_M"/>
    <property type="match status" value="2"/>
</dbReference>
<reference evidence="5" key="1">
    <citation type="journal article" date="2007" name="PLoS Genet.">
        <title>Patterns and implications of gene gain and loss in the evolution of Prochlorococcus.</title>
        <authorList>
            <person name="Kettler G.C."/>
            <person name="Martiny A.C."/>
            <person name="Huang K."/>
            <person name="Zucker J."/>
            <person name="Coleman M.L."/>
            <person name="Rodrigue S."/>
            <person name="Chen F."/>
            <person name="Lapidus A."/>
            <person name="Ferriera S."/>
            <person name="Johnson J."/>
            <person name="Steglich C."/>
            <person name="Church G.M."/>
            <person name="Richardson P."/>
            <person name="Chisholm S.W."/>
        </authorList>
    </citation>
    <scope>NUCLEOTIDE SEQUENCE [LARGE SCALE GENOMIC DNA]</scope>
    <source>
        <strain evidence="5">NATL1A</strain>
    </source>
</reference>